<keyword evidence="14" id="KW-1185">Reference proteome</keyword>
<evidence type="ECO:0000256" key="1">
    <source>
        <dbReference type="ARBA" id="ARBA00004651"/>
    </source>
</evidence>
<reference evidence="13 14" key="1">
    <citation type="submission" date="2024-03" db="EMBL/GenBank/DDBJ databases">
        <title>Adaptation during the transition from Ophiocordyceps entomopathogen to insect associate is accompanied by gene loss and intensified selection.</title>
        <authorList>
            <person name="Ward C.M."/>
            <person name="Onetto C.A."/>
            <person name="Borneman A.R."/>
        </authorList>
    </citation>
    <scope>NUCLEOTIDE SEQUENCE [LARGE SCALE GENOMIC DNA]</scope>
    <source>
        <strain evidence="13">AWRI1</strain>
        <tissue evidence="13">Single Adult Female</tissue>
    </source>
</reference>
<dbReference type="GO" id="GO:0005886">
    <property type="term" value="C:plasma membrane"/>
    <property type="evidence" value="ECO:0007669"/>
    <property type="project" value="UniProtKB-SubCell"/>
</dbReference>
<dbReference type="GO" id="GO:0006814">
    <property type="term" value="P:sodium ion transport"/>
    <property type="evidence" value="ECO:0007669"/>
    <property type="project" value="UniProtKB-KW"/>
</dbReference>
<dbReference type="PANTHER" id="PTHR42985">
    <property type="entry name" value="SODIUM-COUPLED MONOCARBOXYLATE TRANSPORTER"/>
    <property type="match status" value="1"/>
</dbReference>
<dbReference type="InterPro" id="IPR001734">
    <property type="entry name" value="Na/solute_symporter"/>
</dbReference>
<dbReference type="Gene3D" id="1.20.1730.10">
    <property type="entry name" value="Sodium/glucose cotransporter"/>
    <property type="match status" value="1"/>
</dbReference>
<evidence type="ECO:0000256" key="7">
    <source>
        <dbReference type="ARBA" id="ARBA00023053"/>
    </source>
</evidence>
<evidence type="ECO:0000256" key="9">
    <source>
        <dbReference type="ARBA" id="ARBA00023136"/>
    </source>
</evidence>
<evidence type="ECO:0008006" key="15">
    <source>
        <dbReference type="Google" id="ProtNLM"/>
    </source>
</evidence>
<evidence type="ECO:0000256" key="2">
    <source>
        <dbReference type="ARBA" id="ARBA00006434"/>
    </source>
</evidence>
<feature type="transmembrane region" description="Helical" evidence="12">
    <location>
        <begin position="114"/>
        <end position="133"/>
    </location>
</feature>
<evidence type="ECO:0000256" key="5">
    <source>
        <dbReference type="ARBA" id="ARBA00022692"/>
    </source>
</evidence>
<keyword evidence="10" id="KW-0739">Sodium transport</keyword>
<keyword evidence="7" id="KW-0915">Sodium</keyword>
<keyword evidence="8" id="KW-0406">Ion transport</keyword>
<dbReference type="EMBL" id="JBBCAQ010000034">
    <property type="protein sequence ID" value="KAK7579577.1"/>
    <property type="molecule type" value="Genomic_DNA"/>
</dbReference>
<evidence type="ECO:0000313" key="13">
    <source>
        <dbReference type="EMBL" id="KAK7579577.1"/>
    </source>
</evidence>
<keyword evidence="3" id="KW-0813">Transport</keyword>
<dbReference type="AlphaFoldDB" id="A0AAN9TLZ2"/>
<feature type="transmembrane region" description="Helical" evidence="12">
    <location>
        <begin position="82"/>
        <end position="102"/>
    </location>
</feature>
<evidence type="ECO:0000256" key="4">
    <source>
        <dbReference type="ARBA" id="ARBA00022475"/>
    </source>
</evidence>
<protein>
    <recommendedName>
        <fullName evidence="15">Sodium-coupled monocarboxylate transporter 1</fullName>
    </recommendedName>
</protein>
<gene>
    <name evidence="13" type="ORF">V9T40_000206</name>
</gene>
<keyword evidence="4" id="KW-1003">Cell membrane</keyword>
<accession>A0AAN9TLZ2</accession>
<dbReference type="GO" id="GO:0015293">
    <property type="term" value="F:symporter activity"/>
    <property type="evidence" value="ECO:0007669"/>
    <property type="project" value="TreeGrafter"/>
</dbReference>
<dbReference type="InterPro" id="IPR038377">
    <property type="entry name" value="Na/Glc_symporter_sf"/>
</dbReference>
<dbReference type="Proteomes" id="UP001367676">
    <property type="component" value="Unassembled WGS sequence"/>
</dbReference>
<sequence length="280" mass="30584">MAWWLSVDALGYKIKKPDQLLPLFVMEIAEKVPGLPGIFLSGVFSAALSTMSTGLNSMTGVIYEDMIKPLSKNVISEEKASYIMKITVIIIGVLCVAMVFIVEQLGTLIQAGKSLSGITAGSLLGVFTLGMFFPWANEKGALVGGIISLITVGWISVSSQKEIARGNIKFPRKPVSVAGCPYLLPNITTVQTFLLQKNLSSEPFLLFEISYLWYTLAGLLITLMVGITVSFLYGFNDPADVDRKLLTPLIHRFLPTKETDELTVSLKERKRNAAFVTPAN</sequence>
<feature type="transmembrane region" description="Helical" evidence="12">
    <location>
        <begin position="211"/>
        <end position="235"/>
    </location>
</feature>
<comment type="subcellular location">
    <subcellularLocation>
        <location evidence="1">Cell membrane</location>
        <topology evidence="1">Multi-pass membrane protein</topology>
    </subcellularLocation>
</comment>
<evidence type="ECO:0000256" key="3">
    <source>
        <dbReference type="ARBA" id="ARBA00022448"/>
    </source>
</evidence>
<comment type="similarity">
    <text evidence="2 11">Belongs to the sodium:solute symporter (SSF) (TC 2.A.21) family.</text>
</comment>
<dbReference type="PROSITE" id="PS50283">
    <property type="entry name" value="NA_SOLUT_SYMP_3"/>
    <property type="match status" value="1"/>
</dbReference>
<name>A0AAN9TLZ2_9HEMI</name>
<evidence type="ECO:0000256" key="6">
    <source>
        <dbReference type="ARBA" id="ARBA00022989"/>
    </source>
</evidence>
<evidence type="ECO:0000256" key="8">
    <source>
        <dbReference type="ARBA" id="ARBA00023065"/>
    </source>
</evidence>
<dbReference type="PANTHER" id="PTHR42985:SF21">
    <property type="entry name" value="SODIUM-DEPENDENT MULTIVITAMIN TRANSPORTER-LIKE PROTEIN"/>
    <property type="match status" value="1"/>
</dbReference>
<keyword evidence="5 12" id="KW-0812">Transmembrane</keyword>
<evidence type="ECO:0000256" key="11">
    <source>
        <dbReference type="RuleBase" id="RU362091"/>
    </source>
</evidence>
<keyword evidence="6 12" id="KW-1133">Transmembrane helix</keyword>
<evidence type="ECO:0000256" key="10">
    <source>
        <dbReference type="ARBA" id="ARBA00023201"/>
    </source>
</evidence>
<dbReference type="Pfam" id="PF00474">
    <property type="entry name" value="SSF"/>
    <property type="match status" value="1"/>
</dbReference>
<evidence type="ECO:0000256" key="12">
    <source>
        <dbReference type="SAM" id="Phobius"/>
    </source>
</evidence>
<feature type="transmembrane region" description="Helical" evidence="12">
    <location>
        <begin position="140"/>
        <end position="157"/>
    </location>
</feature>
<organism evidence="13 14">
    <name type="scientific">Parthenolecanium corni</name>
    <dbReference type="NCBI Taxonomy" id="536013"/>
    <lineage>
        <taxon>Eukaryota</taxon>
        <taxon>Metazoa</taxon>
        <taxon>Ecdysozoa</taxon>
        <taxon>Arthropoda</taxon>
        <taxon>Hexapoda</taxon>
        <taxon>Insecta</taxon>
        <taxon>Pterygota</taxon>
        <taxon>Neoptera</taxon>
        <taxon>Paraneoptera</taxon>
        <taxon>Hemiptera</taxon>
        <taxon>Sternorrhyncha</taxon>
        <taxon>Coccoidea</taxon>
        <taxon>Coccidae</taxon>
        <taxon>Parthenolecanium</taxon>
    </lineage>
</organism>
<comment type="caution">
    <text evidence="13">The sequence shown here is derived from an EMBL/GenBank/DDBJ whole genome shotgun (WGS) entry which is preliminary data.</text>
</comment>
<evidence type="ECO:0000313" key="14">
    <source>
        <dbReference type="Proteomes" id="UP001367676"/>
    </source>
</evidence>
<keyword evidence="9 12" id="KW-0472">Membrane</keyword>
<dbReference type="InterPro" id="IPR051163">
    <property type="entry name" value="Sodium:Solute_Symporter_SSF"/>
</dbReference>
<proteinExistence type="inferred from homology"/>